<name>A0A0D2URY2_CAPO3</name>
<dbReference type="Gene3D" id="3.30.70.330">
    <property type="match status" value="1"/>
</dbReference>
<dbReference type="eggNOG" id="KOG2314">
    <property type="taxonomic scope" value="Eukaryota"/>
</dbReference>
<evidence type="ECO:0000313" key="9">
    <source>
        <dbReference type="Proteomes" id="UP000008743"/>
    </source>
</evidence>
<dbReference type="InterPro" id="IPR000504">
    <property type="entry name" value="RRM_dom"/>
</dbReference>
<comment type="subunit">
    <text evidence="6">Component of the eukaryotic translation initiation factor 3 (eIF-3) complex.</text>
</comment>
<evidence type="ECO:0000256" key="3">
    <source>
        <dbReference type="ARBA" id="ARBA00022540"/>
    </source>
</evidence>
<evidence type="ECO:0000256" key="2">
    <source>
        <dbReference type="ARBA" id="ARBA00022490"/>
    </source>
</evidence>
<keyword evidence="3 6" id="KW-0396">Initiation factor</keyword>
<dbReference type="InParanoid" id="A0A0D2URY2"/>
<dbReference type="PhylomeDB" id="A0A0D2URY2"/>
<dbReference type="GO" id="GO:0005852">
    <property type="term" value="C:eukaryotic translation initiation factor 3 complex"/>
    <property type="evidence" value="ECO:0007669"/>
    <property type="project" value="UniProtKB-UniRule"/>
</dbReference>
<gene>
    <name evidence="8" type="ORF">CAOG_009132</name>
</gene>
<dbReference type="GO" id="GO:0016282">
    <property type="term" value="C:eukaryotic 43S preinitiation complex"/>
    <property type="evidence" value="ECO:0007669"/>
    <property type="project" value="UniProtKB-UniRule"/>
</dbReference>
<dbReference type="CDD" id="cd12278">
    <property type="entry name" value="RRM_eIF3B"/>
    <property type="match status" value="1"/>
</dbReference>
<dbReference type="OrthoDB" id="10250414at2759"/>
<dbReference type="AlphaFoldDB" id="A0A0D2URY2"/>
<dbReference type="GO" id="GO:0003743">
    <property type="term" value="F:translation initiation factor activity"/>
    <property type="evidence" value="ECO:0007669"/>
    <property type="project" value="UniProtKB-UniRule"/>
</dbReference>
<dbReference type="EMBL" id="KE346375">
    <property type="protein sequence ID" value="KJE97726.1"/>
    <property type="molecule type" value="Genomic_DNA"/>
</dbReference>
<dbReference type="InterPro" id="IPR015943">
    <property type="entry name" value="WD40/YVTN_repeat-like_dom_sf"/>
</dbReference>
<dbReference type="Pfam" id="PF00076">
    <property type="entry name" value="RRM_1"/>
    <property type="match status" value="1"/>
</dbReference>
<comment type="subcellular location">
    <subcellularLocation>
        <location evidence="1 6">Cytoplasm</location>
    </subcellularLocation>
</comment>
<sequence>MADHNDDDLVADLLKTRPVLNNGADCVIVVDNVPKVDAAKLDKLMLVLKKVFAGFGELQENGIHMPRDAATGMTKGFAFLEFKTAPQAQQAAKKLQGYRLDKMHEFETCTLADFERYEKVSDSYQPPKPEDYSERENLRSWLQHERSVDQFVLRYGPKSNVLTDICWNGHDEAERIHTRPNWSDSSVLWSPRGTYLATFHKQGIALWGGSAFGKIVRFNHPGVKLVDFSPKEDFLVTWSNEASDDPADPQSLIVWDVRTGNKLRGFASGPKASWPAFRWSHDDAFFARIFDDALSIYETPSMRLLDKKSIKVAGLKDFAWSPTDNILSYWVAESGNNPARVVLLAVPSREERSVKNLFNVNDCKLYWQASGDHLAVKVERTTKTKKSTYTNFEIFRMREKGIPVDVLEIKDTILAFAWEPVGTKFALIHGEGVKTAVSFYNTDDAASGGKISLVKTLEKKQVNQIFWSPRGQHVVLAALRTNSNNVLEFWDTKDMVCTAVGEHLMATDLEWDPTGRYVATYVSNWLQSLENGYALWTVTGRNLYRRNLEALTQFLWRPRPPALLTNEQLKAVKKKLKDLSAKFDRQDTLAANKASKEVIERRRALVAQYEAYRKAKKAVFDATAQARAQLRPQAQEQLEETEQIVEVFISETVEPVN</sequence>
<dbReference type="PANTHER" id="PTHR14068">
    <property type="entry name" value="EUKARYOTIC TRANSLATION INITIATION FACTOR 3 EIF3 -RELATED"/>
    <property type="match status" value="1"/>
</dbReference>
<dbReference type="PANTHER" id="PTHR14068:SF0">
    <property type="entry name" value="EUKARYOTIC TRANSLATION INITIATION FACTOR 3 SUBUNIT B"/>
    <property type="match status" value="1"/>
</dbReference>
<accession>A0A0D2URY2</accession>
<keyword evidence="2 6" id="KW-0963">Cytoplasm</keyword>
<dbReference type="InterPro" id="IPR034363">
    <property type="entry name" value="eIF3B_RRM"/>
</dbReference>
<dbReference type="InterPro" id="IPR011400">
    <property type="entry name" value="EIF3B"/>
</dbReference>
<dbReference type="FunFam" id="3.30.70.330:FF:000235">
    <property type="entry name" value="Eukaryotic translation initiation factor 3 subunit B"/>
    <property type="match status" value="1"/>
</dbReference>
<dbReference type="GO" id="GO:0033290">
    <property type="term" value="C:eukaryotic 48S preinitiation complex"/>
    <property type="evidence" value="ECO:0007669"/>
    <property type="project" value="UniProtKB-UniRule"/>
</dbReference>
<evidence type="ECO:0000256" key="4">
    <source>
        <dbReference type="ARBA" id="ARBA00022884"/>
    </source>
</evidence>
<proteinExistence type="inferred from homology"/>
<dbReference type="InterPro" id="IPR035979">
    <property type="entry name" value="RBD_domain_sf"/>
</dbReference>
<dbReference type="SMART" id="SM00360">
    <property type="entry name" value="RRM"/>
    <property type="match status" value="1"/>
</dbReference>
<dbReference type="FunCoup" id="A0A0D2URY2">
    <property type="interactions" value="835"/>
</dbReference>
<dbReference type="RefSeq" id="XP_011270842.1">
    <property type="nucleotide sequence ID" value="XM_011272540.1"/>
</dbReference>
<dbReference type="Pfam" id="PF08662">
    <property type="entry name" value="eIF2A"/>
    <property type="match status" value="1"/>
</dbReference>
<comment type="similarity">
    <text evidence="6">Belongs to the eIF-3 subunit B family.</text>
</comment>
<dbReference type="GO" id="GO:0001732">
    <property type="term" value="P:formation of cytoplasmic translation initiation complex"/>
    <property type="evidence" value="ECO:0007669"/>
    <property type="project" value="UniProtKB-UniRule"/>
</dbReference>
<protein>
    <recommendedName>
        <fullName evidence="6">Eukaryotic translation initiation factor 3 subunit B</fullName>
        <shortName evidence="6">eIF3b</shortName>
    </recommendedName>
    <alternativeName>
        <fullName evidence="6">Eukaryotic translation initiation factor 3 subunit 9</fullName>
    </alternativeName>
</protein>
<dbReference type="InterPro" id="IPR013979">
    <property type="entry name" value="TIF_beta_prop-like"/>
</dbReference>
<keyword evidence="4 6" id="KW-0694">RNA-binding</keyword>
<dbReference type="Gene3D" id="2.130.10.10">
    <property type="entry name" value="YVTN repeat-like/Quinoprotein amine dehydrogenase"/>
    <property type="match status" value="2"/>
</dbReference>
<evidence type="ECO:0000256" key="6">
    <source>
        <dbReference type="HAMAP-Rule" id="MF_03001"/>
    </source>
</evidence>
<evidence type="ECO:0000256" key="1">
    <source>
        <dbReference type="ARBA" id="ARBA00004496"/>
    </source>
</evidence>
<evidence type="ECO:0000256" key="5">
    <source>
        <dbReference type="ARBA" id="ARBA00022917"/>
    </source>
</evidence>
<reference evidence="9" key="1">
    <citation type="submission" date="2011-02" db="EMBL/GenBank/DDBJ databases">
        <title>The Genome Sequence of Capsaspora owczarzaki ATCC 30864.</title>
        <authorList>
            <person name="Russ C."/>
            <person name="Cuomo C."/>
            <person name="Burger G."/>
            <person name="Gray M.W."/>
            <person name="Holland P.W.H."/>
            <person name="King N."/>
            <person name="Lang F.B.F."/>
            <person name="Roger A.J."/>
            <person name="Ruiz-Trillo I."/>
            <person name="Young S.K."/>
            <person name="Zeng Q."/>
            <person name="Gargeya S."/>
            <person name="Alvarado L."/>
            <person name="Berlin A."/>
            <person name="Chapman S.B."/>
            <person name="Chen Z."/>
            <person name="Freedman E."/>
            <person name="Gellesch M."/>
            <person name="Goldberg J."/>
            <person name="Griggs A."/>
            <person name="Gujja S."/>
            <person name="Heilman E."/>
            <person name="Heiman D."/>
            <person name="Howarth C."/>
            <person name="Mehta T."/>
            <person name="Neiman D."/>
            <person name="Pearson M."/>
            <person name="Roberts A."/>
            <person name="Saif S."/>
            <person name="Shea T."/>
            <person name="Shenoy N."/>
            <person name="Sisk P."/>
            <person name="Stolte C."/>
            <person name="Sykes S."/>
            <person name="White J."/>
            <person name="Yandava C."/>
            <person name="Haas B."/>
            <person name="Nusbaum C."/>
            <person name="Birren B."/>
        </authorList>
    </citation>
    <scope>NUCLEOTIDE SEQUENCE</scope>
    <source>
        <strain evidence="9">ATCC 30864</strain>
    </source>
</reference>
<feature type="domain" description="RRM" evidence="7">
    <location>
        <begin position="26"/>
        <end position="101"/>
    </location>
</feature>
<dbReference type="GO" id="GO:0003723">
    <property type="term" value="F:RNA binding"/>
    <property type="evidence" value="ECO:0007669"/>
    <property type="project" value="UniProtKB-UniRule"/>
</dbReference>
<dbReference type="HAMAP" id="MF_03001">
    <property type="entry name" value="eIF3b"/>
    <property type="match status" value="1"/>
</dbReference>
<evidence type="ECO:0000313" key="8">
    <source>
        <dbReference type="EMBL" id="KJE97726.1"/>
    </source>
</evidence>
<dbReference type="SUPFAM" id="SSF54928">
    <property type="entry name" value="RNA-binding domain, RBD"/>
    <property type="match status" value="1"/>
</dbReference>
<comment type="function">
    <text evidence="6">RNA-binding component of the eukaryotic translation initiation factor 3 (eIF-3) complex, which is involved in protein synthesis of a specialized repertoire of mRNAs and, together with other initiation factors, stimulates binding of mRNA and methionyl-tRNAi to the 40S ribosome. The eIF-3 complex specifically targets and initiates translation of a subset of mRNAs involved in cell proliferation.</text>
</comment>
<dbReference type="Proteomes" id="UP000008743">
    <property type="component" value="Unassembled WGS sequence"/>
</dbReference>
<dbReference type="SUPFAM" id="SSF82171">
    <property type="entry name" value="DPP6 N-terminal domain-like"/>
    <property type="match status" value="1"/>
</dbReference>
<dbReference type="PIRSF" id="PIRSF036424">
    <property type="entry name" value="eIF3b"/>
    <property type="match status" value="1"/>
</dbReference>
<dbReference type="InterPro" id="IPR012677">
    <property type="entry name" value="Nucleotide-bd_a/b_plait_sf"/>
</dbReference>
<keyword evidence="5 6" id="KW-0648">Protein biosynthesis</keyword>
<evidence type="ECO:0000259" key="7">
    <source>
        <dbReference type="PROSITE" id="PS50102"/>
    </source>
</evidence>
<keyword evidence="9" id="KW-1185">Reference proteome</keyword>
<organism evidence="8 9">
    <name type="scientific">Capsaspora owczarzaki (strain ATCC 30864)</name>
    <dbReference type="NCBI Taxonomy" id="595528"/>
    <lineage>
        <taxon>Eukaryota</taxon>
        <taxon>Filasterea</taxon>
        <taxon>Capsaspora</taxon>
    </lineage>
</organism>
<dbReference type="STRING" id="595528.A0A0D2URY2"/>
<dbReference type="GO" id="GO:0031369">
    <property type="term" value="F:translation initiation factor binding"/>
    <property type="evidence" value="ECO:0007669"/>
    <property type="project" value="InterPro"/>
</dbReference>
<dbReference type="PROSITE" id="PS50102">
    <property type="entry name" value="RRM"/>
    <property type="match status" value="1"/>
</dbReference>